<evidence type="ECO:0000256" key="1">
    <source>
        <dbReference type="ARBA" id="ARBA00023242"/>
    </source>
</evidence>
<accession>A0A1S3UTG6</accession>
<reference evidence="3" key="2">
    <citation type="submission" date="2025-08" db="UniProtKB">
        <authorList>
            <consortium name="RefSeq"/>
        </authorList>
    </citation>
    <scope>IDENTIFICATION</scope>
    <source>
        <tissue evidence="3">Leaf</tissue>
    </source>
</reference>
<protein>
    <submittedName>
        <fullName evidence="3">CHD3-type chromatin-remodeling factor PICKLE isoform X1</fullName>
    </submittedName>
</protein>
<dbReference type="OrthoDB" id="1714279at2759"/>
<proteinExistence type="predicted"/>
<dbReference type="GeneID" id="106768646"/>
<dbReference type="Proteomes" id="UP000087766">
    <property type="component" value="Chromosome 1"/>
</dbReference>
<keyword evidence="1" id="KW-0539">Nucleus</keyword>
<dbReference type="GO" id="GO:0003682">
    <property type="term" value="F:chromatin binding"/>
    <property type="evidence" value="ECO:0007669"/>
    <property type="project" value="TreeGrafter"/>
</dbReference>
<name>A0A1S3UTG6_VIGRR</name>
<gene>
    <name evidence="3" type="primary">LOC106768646</name>
</gene>
<dbReference type="PANTHER" id="PTHR45623:SF17">
    <property type="entry name" value="CHROMODOMAIN-HELICASE-DNA-BINDING PROTEIN 3-RELATED"/>
    <property type="match status" value="1"/>
</dbReference>
<dbReference type="PANTHER" id="PTHR45623">
    <property type="entry name" value="CHROMODOMAIN-HELICASE-DNA-BINDING PROTEIN 3-RELATED-RELATED"/>
    <property type="match status" value="1"/>
</dbReference>
<dbReference type="RefSeq" id="XP_014509388.2">
    <property type="nucleotide sequence ID" value="XM_014653902.2"/>
</dbReference>
<dbReference type="InterPro" id="IPR027417">
    <property type="entry name" value="P-loop_NTPase"/>
</dbReference>
<dbReference type="KEGG" id="vra:106768646"/>
<dbReference type="GO" id="GO:0016887">
    <property type="term" value="F:ATP hydrolysis activity"/>
    <property type="evidence" value="ECO:0007669"/>
    <property type="project" value="TreeGrafter"/>
</dbReference>
<dbReference type="GO" id="GO:0003677">
    <property type="term" value="F:DNA binding"/>
    <property type="evidence" value="ECO:0007669"/>
    <property type="project" value="TreeGrafter"/>
</dbReference>
<dbReference type="AlphaFoldDB" id="A0A1S3UTG6"/>
<sequence length="285" mass="33050">MFDKEERAINRATSECLMKLLSPQVTDSLFFTIQLASDSVVNSVSVFSSNVHICAEWWWQSLQLGSNGTLYQSSKGYNFKSAEMLPIKKTSETLNPSNRGSTGKEGEAIAIFKELIRKESMDEHNSSLIQFHIRLLALILNDLKKESPSLSTKNEANSWLKHLEDLIMQSYHLLHISLINVVMELHKLCYHPFMFDGLQPDLNINDEKAPFDYLLESCGKLQLLDKMMVKLKEQVIESLYIHRVLEDYCCYRVMIYRLIARGTIEERMIQMTKKNMVLEQLVFLW</sequence>
<keyword evidence="2" id="KW-1185">Reference proteome</keyword>
<dbReference type="Gene3D" id="3.40.50.300">
    <property type="entry name" value="P-loop containing nucleotide triphosphate hydrolases"/>
    <property type="match status" value="1"/>
</dbReference>
<dbReference type="GO" id="GO:0005634">
    <property type="term" value="C:nucleus"/>
    <property type="evidence" value="ECO:0007669"/>
    <property type="project" value="TreeGrafter"/>
</dbReference>
<evidence type="ECO:0000313" key="2">
    <source>
        <dbReference type="Proteomes" id="UP000087766"/>
    </source>
</evidence>
<evidence type="ECO:0000313" key="3">
    <source>
        <dbReference type="RefSeq" id="XP_014509388.2"/>
    </source>
</evidence>
<dbReference type="GO" id="GO:0140658">
    <property type="term" value="F:ATP-dependent chromatin remodeler activity"/>
    <property type="evidence" value="ECO:0007669"/>
    <property type="project" value="TreeGrafter"/>
</dbReference>
<organism evidence="2 3">
    <name type="scientific">Vigna radiata var. radiata</name>
    <name type="common">Mung bean</name>
    <name type="synonym">Phaseolus aureus</name>
    <dbReference type="NCBI Taxonomy" id="3916"/>
    <lineage>
        <taxon>Eukaryota</taxon>
        <taxon>Viridiplantae</taxon>
        <taxon>Streptophyta</taxon>
        <taxon>Embryophyta</taxon>
        <taxon>Tracheophyta</taxon>
        <taxon>Spermatophyta</taxon>
        <taxon>Magnoliopsida</taxon>
        <taxon>eudicotyledons</taxon>
        <taxon>Gunneridae</taxon>
        <taxon>Pentapetalae</taxon>
        <taxon>rosids</taxon>
        <taxon>fabids</taxon>
        <taxon>Fabales</taxon>
        <taxon>Fabaceae</taxon>
        <taxon>Papilionoideae</taxon>
        <taxon>50 kb inversion clade</taxon>
        <taxon>NPAAA clade</taxon>
        <taxon>indigoferoid/millettioid clade</taxon>
        <taxon>Phaseoleae</taxon>
        <taxon>Vigna</taxon>
    </lineage>
</organism>
<dbReference type="STRING" id="3916.A0A1S3UTG6"/>
<reference evidence="2" key="1">
    <citation type="journal article" date="2014" name="Nat. Commun.">
        <title>Genome sequence of mungbean and insights into evolution within Vigna species.</title>
        <authorList>
            <person name="Kang Y.J."/>
            <person name="Kim S.K."/>
            <person name="Kim M.Y."/>
            <person name="Lestari P."/>
            <person name="Kim K.H."/>
            <person name="Ha B.K."/>
            <person name="Jun T.H."/>
            <person name="Hwang W.J."/>
            <person name="Lee T."/>
            <person name="Lee J."/>
            <person name="Shim S."/>
            <person name="Yoon M.Y."/>
            <person name="Jang Y.E."/>
            <person name="Han K.S."/>
            <person name="Taeprayoon P."/>
            <person name="Yoon N."/>
            <person name="Somta P."/>
            <person name="Tanya P."/>
            <person name="Kim K.S."/>
            <person name="Gwag J.G."/>
            <person name="Moon J.K."/>
            <person name="Lee Y.H."/>
            <person name="Park B.S."/>
            <person name="Bombarely A."/>
            <person name="Doyle J.J."/>
            <person name="Jackson S.A."/>
            <person name="Schafleitner R."/>
            <person name="Srinives P."/>
            <person name="Varshney R.K."/>
            <person name="Lee S.H."/>
        </authorList>
    </citation>
    <scope>NUCLEOTIDE SEQUENCE [LARGE SCALE GENOMIC DNA]</scope>
    <source>
        <strain evidence="2">cv. VC1973A</strain>
    </source>
</reference>
<dbReference type="GO" id="GO:0042393">
    <property type="term" value="F:histone binding"/>
    <property type="evidence" value="ECO:0007669"/>
    <property type="project" value="TreeGrafter"/>
</dbReference>
<dbReference type="GO" id="GO:0000785">
    <property type="term" value="C:chromatin"/>
    <property type="evidence" value="ECO:0007669"/>
    <property type="project" value="TreeGrafter"/>
</dbReference>